<organism evidence="1 2">
    <name type="scientific">Actinokineospora auranticolor</name>
    <dbReference type="NCBI Taxonomy" id="155976"/>
    <lineage>
        <taxon>Bacteria</taxon>
        <taxon>Bacillati</taxon>
        <taxon>Actinomycetota</taxon>
        <taxon>Actinomycetes</taxon>
        <taxon>Pseudonocardiales</taxon>
        <taxon>Pseudonocardiaceae</taxon>
        <taxon>Actinokineospora</taxon>
    </lineage>
</organism>
<name>A0A2S6GVH2_9PSEU</name>
<dbReference type="AlphaFoldDB" id="A0A2S6GVH2"/>
<protein>
    <recommendedName>
        <fullName evidence="3">TetR family transcriptional regulator</fullName>
    </recommendedName>
</protein>
<keyword evidence="2" id="KW-1185">Reference proteome</keyword>
<dbReference type="Proteomes" id="UP000239203">
    <property type="component" value="Unassembled WGS sequence"/>
</dbReference>
<evidence type="ECO:0008006" key="3">
    <source>
        <dbReference type="Google" id="ProtNLM"/>
    </source>
</evidence>
<evidence type="ECO:0000313" key="2">
    <source>
        <dbReference type="Proteomes" id="UP000239203"/>
    </source>
</evidence>
<gene>
    <name evidence="1" type="ORF">CLV40_104457</name>
</gene>
<reference evidence="1 2" key="1">
    <citation type="submission" date="2018-02" db="EMBL/GenBank/DDBJ databases">
        <title>Genomic Encyclopedia of Archaeal and Bacterial Type Strains, Phase II (KMG-II): from individual species to whole genera.</title>
        <authorList>
            <person name="Goeker M."/>
        </authorList>
    </citation>
    <scope>NUCLEOTIDE SEQUENCE [LARGE SCALE GENOMIC DNA]</scope>
    <source>
        <strain evidence="1 2">YU 961-1</strain>
    </source>
</reference>
<dbReference type="EMBL" id="PTIX01000004">
    <property type="protein sequence ID" value="PPK69203.1"/>
    <property type="molecule type" value="Genomic_DNA"/>
</dbReference>
<dbReference type="OrthoDB" id="3773711at2"/>
<sequence length="150" mass="16096">MGWAEFYRRRDALDAVLAHLRHDPGGPIPPADTFADADEVLLALHHRWTLKLTGPLGLARAEADRDPGTDLVDAVTRAWWTTASAFPVLRAVLDAHRDDPALRPGVEAEQRMLALVANLADPTGPRAEVTRVGAAFAALIGSTAPRLAIA</sequence>
<proteinExistence type="predicted"/>
<accession>A0A2S6GVH2</accession>
<comment type="caution">
    <text evidence="1">The sequence shown here is derived from an EMBL/GenBank/DDBJ whole genome shotgun (WGS) entry which is preliminary data.</text>
</comment>
<evidence type="ECO:0000313" key="1">
    <source>
        <dbReference type="EMBL" id="PPK69203.1"/>
    </source>
</evidence>